<sequence>MRRAVDPALADLLPDGPSCTVAEAAALLSMPRSEVYDAVHGGDLRSHRVGKRGIRIYLRSIDEYRRSRAIVPVKRTRDSAPATKENKAKPAKTGSGHREALAYLQQLGVVSQPSGRR</sequence>
<keyword evidence="3" id="KW-0238">DNA-binding</keyword>
<dbReference type="AlphaFoldDB" id="A0A3S0X8A5"/>
<dbReference type="InterPro" id="IPR041657">
    <property type="entry name" value="HTH_17"/>
</dbReference>
<evidence type="ECO:0000313" key="3">
    <source>
        <dbReference type="EMBL" id="RUQ66008.1"/>
    </source>
</evidence>
<name>A0A3S0X8A5_9PROT</name>
<keyword evidence="4" id="KW-1185">Reference proteome</keyword>
<evidence type="ECO:0000313" key="4">
    <source>
        <dbReference type="Proteomes" id="UP000280346"/>
    </source>
</evidence>
<reference evidence="3 4" key="1">
    <citation type="submission" date="2018-12" db="EMBL/GenBank/DDBJ databases">
        <authorList>
            <person name="Yang Y."/>
        </authorList>
    </citation>
    <scope>NUCLEOTIDE SEQUENCE [LARGE SCALE GENOMIC DNA]</scope>
    <source>
        <strain evidence="3 4">GSF71</strain>
    </source>
</reference>
<feature type="region of interest" description="Disordered" evidence="1">
    <location>
        <begin position="73"/>
        <end position="97"/>
    </location>
</feature>
<dbReference type="Proteomes" id="UP000280346">
    <property type="component" value="Unassembled WGS sequence"/>
</dbReference>
<organism evidence="3 4">
    <name type="scientific">Azospirillum doebereinerae</name>
    <dbReference type="NCBI Taxonomy" id="92933"/>
    <lineage>
        <taxon>Bacteria</taxon>
        <taxon>Pseudomonadati</taxon>
        <taxon>Pseudomonadota</taxon>
        <taxon>Alphaproteobacteria</taxon>
        <taxon>Rhodospirillales</taxon>
        <taxon>Azospirillaceae</taxon>
        <taxon>Azospirillum</taxon>
    </lineage>
</organism>
<dbReference type="OrthoDB" id="7872598at2"/>
<dbReference type="EMBL" id="RZIJ01000024">
    <property type="protein sequence ID" value="RUQ66008.1"/>
    <property type="molecule type" value="Genomic_DNA"/>
</dbReference>
<dbReference type="NCBIfam" id="TIGR01764">
    <property type="entry name" value="excise"/>
    <property type="match status" value="1"/>
</dbReference>
<evidence type="ECO:0000256" key="1">
    <source>
        <dbReference type="SAM" id="MobiDB-lite"/>
    </source>
</evidence>
<proteinExistence type="predicted"/>
<feature type="domain" description="Helix-turn-helix" evidence="2">
    <location>
        <begin position="20"/>
        <end position="68"/>
    </location>
</feature>
<dbReference type="RefSeq" id="WP_127002858.1">
    <property type="nucleotide sequence ID" value="NZ_JBNPXW010000011.1"/>
</dbReference>
<protein>
    <submittedName>
        <fullName evidence="3">DNA-binding protein</fullName>
    </submittedName>
</protein>
<gene>
    <name evidence="3" type="ORF">EJ913_24535</name>
</gene>
<dbReference type="GO" id="GO:0003677">
    <property type="term" value="F:DNA binding"/>
    <property type="evidence" value="ECO:0007669"/>
    <property type="project" value="UniProtKB-KW"/>
</dbReference>
<comment type="caution">
    <text evidence="3">The sequence shown here is derived from an EMBL/GenBank/DDBJ whole genome shotgun (WGS) entry which is preliminary data.</text>
</comment>
<dbReference type="Pfam" id="PF12728">
    <property type="entry name" value="HTH_17"/>
    <property type="match status" value="1"/>
</dbReference>
<evidence type="ECO:0000259" key="2">
    <source>
        <dbReference type="Pfam" id="PF12728"/>
    </source>
</evidence>
<accession>A0A3S0X8A5</accession>
<dbReference type="InterPro" id="IPR010093">
    <property type="entry name" value="SinI_DNA-bd"/>
</dbReference>